<feature type="transmembrane region" description="Helical" evidence="1">
    <location>
        <begin position="12"/>
        <end position="29"/>
    </location>
</feature>
<organism evidence="2 3">
    <name type="scientific">Litorimonas cladophorae</name>
    <dbReference type="NCBI Taxonomy" id="1220491"/>
    <lineage>
        <taxon>Bacteria</taxon>
        <taxon>Pseudomonadati</taxon>
        <taxon>Pseudomonadota</taxon>
        <taxon>Alphaproteobacteria</taxon>
        <taxon>Maricaulales</taxon>
        <taxon>Robiginitomaculaceae</taxon>
    </lineage>
</organism>
<protein>
    <submittedName>
        <fullName evidence="2">Uncharacterized protein</fullName>
    </submittedName>
</protein>
<evidence type="ECO:0000313" key="3">
    <source>
        <dbReference type="Proteomes" id="UP000600865"/>
    </source>
</evidence>
<evidence type="ECO:0000256" key="1">
    <source>
        <dbReference type="SAM" id="Phobius"/>
    </source>
</evidence>
<keyword evidence="1" id="KW-0812">Transmembrane</keyword>
<dbReference type="RefSeq" id="WP_189585779.1">
    <property type="nucleotide sequence ID" value="NZ_BMYV01000002.1"/>
</dbReference>
<dbReference type="EMBL" id="BMYV01000002">
    <property type="protein sequence ID" value="GGX71644.1"/>
    <property type="molecule type" value="Genomic_DNA"/>
</dbReference>
<proteinExistence type="predicted"/>
<reference evidence="2 3" key="1">
    <citation type="journal article" date="2014" name="Int. J. Syst. Evol. Microbiol.">
        <title>Complete genome sequence of Corynebacterium casei LMG S-19264T (=DSM 44701T), isolated from a smear-ripened cheese.</title>
        <authorList>
            <consortium name="US DOE Joint Genome Institute (JGI-PGF)"/>
            <person name="Walter F."/>
            <person name="Albersmeier A."/>
            <person name="Kalinowski J."/>
            <person name="Ruckert C."/>
        </authorList>
    </citation>
    <scope>NUCLEOTIDE SEQUENCE [LARGE SCALE GENOMIC DNA]</scope>
    <source>
        <strain evidence="2 3">KCTC 23968</strain>
    </source>
</reference>
<keyword evidence="1" id="KW-0472">Membrane</keyword>
<gene>
    <name evidence="2" type="ORF">GCM10011309_22320</name>
</gene>
<name>A0A918KQ03_9PROT</name>
<dbReference type="AlphaFoldDB" id="A0A918KQ03"/>
<comment type="caution">
    <text evidence="2">The sequence shown here is derived from an EMBL/GenBank/DDBJ whole genome shotgun (WGS) entry which is preliminary data.</text>
</comment>
<accession>A0A918KQ03</accession>
<keyword evidence="1" id="KW-1133">Transmembrane helix</keyword>
<sequence>MFESFQLTPVEILVIVLAFVIVFALLRVFRKDTMADRKRQEIEMKRAALIAKRKAQAQEAAKGDTLAGPNTQD</sequence>
<dbReference type="Proteomes" id="UP000600865">
    <property type="component" value="Unassembled WGS sequence"/>
</dbReference>
<evidence type="ECO:0000313" key="2">
    <source>
        <dbReference type="EMBL" id="GGX71644.1"/>
    </source>
</evidence>
<keyword evidence="3" id="KW-1185">Reference proteome</keyword>